<feature type="transmembrane region" description="Helical" evidence="5">
    <location>
        <begin position="238"/>
        <end position="266"/>
    </location>
</feature>
<keyword evidence="8" id="KW-1185">Reference proteome</keyword>
<sequence>MEEHVVAVATPRADGDAESMFLPFLAMFASIYLVGYFIVFRGWGPPRRRAEAASCFTSLFHGTPAALLALRAVLLSRYHGASGAGTTTRSLLLALPAVTLAPNAAAEDLVLDFSTAYFAVDLAHYLLLLRDEALFISHHLATLYVLATCRHAAAAGAAALLPLVVLAEATSAAQNAWTLAAMRRHDSPLAARLYARLSLPFYAAYTAARAVLGPAWFIRMVGGFYASSSGGGGRVPAWVWASWTVVIGAGIAVSILWVASLWLAYFRERKKESKQQ</sequence>
<dbReference type="InterPro" id="IPR040327">
    <property type="entry name" value="At5g14285-like"/>
</dbReference>
<dbReference type="OrthoDB" id="204175at2759"/>
<dbReference type="EMBL" id="CAJGYO010000015">
    <property type="protein sequence ID" value="CAD6270187.1"/>
    <property type="molecule type" value="Genomic_DNA"/>
</dbReference>
<evidence type="ECO:0000256" key="5">
    <source>
        <dbReference type="SAM" id="Phobius"/>
    </source>
</evidence>
<dbReference type="PANTHER" id="PTHR31766:SF5">
    <property type="entry name" value="STOREKEEPER PROTEIN, PUTATIVE, EXPRESSED-RELATED"/>
    <property type="match status" value="1"/>
</dbReference>
<comment type="caution">
    <text evidence="7">The sequence shown here is derived from an EMBL/GenBank/DDBJ whole genome shotgun (WGS) entry which is preliminary data.</text>
</comment>
<dbReference type="PANTHER" id="PTHR31766">
    <property type="entry name" value="GLABROUS1 ENHANCER-BINDING PROTEIN-LIKE 2"/>
    <property type="match status" value="1"/>
</dbReference>
<keyword evidence="3 5" id="KW-1133">Transmembrane helix</keyword>
<feature type="transmembrane region" description="Helical" evidence="5">
    <location>
        <begin position="20"/>
        <end position="39"/>
    </location>
</feature>
<evidence type="ECO:0000256" key="2">
    <source>
        <dbReference type="ARBA" id="ARBA00022692"/>
    </source>
</evidence>
<feature type="domain" description="TLC" evidence="6">
    <location>
        <begin position="47"/>
        <end position="270"/>
    </location>
</feature>
<dbReference type="InterPro" id="IPR006634">
    <property type="entry name" value="TLC-dom"/>
</dbReference>
<reference evidence="7" key="1">
    <citation type="submission" date="2020-10" db="EMBL/GenBank/DDBJ databases">
        <authorList>
            <person name="Han B."/>
            <person name="Lu T."/>
            <person name="Zhao Q."/>
            <person name="Huang X."/>
            <person name="Zhao Y."/>
        </authorList>
    </citation>
    <scope>NUCLEOTIDE SEQUENCE</scope>
</reference>
<comment type="subcellular location">
    <subcellularLocation>
        <location evidence="1">Membrane</location>
        <topology evidence="1">Multi-pass membrane protein</topology>
    </subcellularLocation>
</comment>
<protein>
    <recommendedName>
        <fullName evidence="6">TLC domain-containing protein</fullName>
    </recommendedName>
</protein>
<proteinExistence type="predicted"/>
<dbReference type="AlphaFoldDB" id="A0A811RIG9"/>
<dbReference type="SMART" id="SM00724">
    <property type="entry name" value="TLC"/>
    <property type="match status" value="1"/>
</dbReference>
<evidence type="ECO:0000313" key="7">
    <source>
        <dbReference type="EMBL" id="CAD6270187.1"/>
    </source>
</evidence>
<dbReference type="Proteomes" id="UP000604825">
    <property type="component" value="Unassembled WGS sequence"/>
</dbReference>
<keyword evidence="2 5" id="KW-0812">Transmembrane</keyword>
<dbReference type="Pfam" id="PF03798">
    <property type="entry name" value="TRAM_LAG1_CLN8"/>
    <property type="match status" value="1"/>
</dbReference>
<gene>
    <name evidence="7" type="ORF">NCGR_LOCUS53481</name>
</gene>
<evidence type="ECO:0000313" key="8">
    <source>
        <dbReference type="Proteomes" id="UP000604825"/>
    </source>
</evidence>
<keyword evidence="4 5" id="KW-0472">Membrane</keyword>
<accession>A0A811RIG9</accession>
<dbReference type="GO" id="GO:0016020">
    <property type="term" value="C:membrane"/>
    <property type="evidence" value="ECO:0007669"/>
    <property type="project" value="UniProtKB-SubCell"/>
</dbReference>
<organism evidence="7 8">
    <name type="scientific">Miscanthus lutarioriparius</name>
    <dbReference type="NCBI Taxonomy" id="422564"/>
    <lineage>
        <taxon>Eukaryota</taxon>
        <taxon>Viridiplantae</taxon>
        <taxon>Streptophyta</taxon>
        <taxon>Embryophyta</taxon>
        <taxon>Tracheophyta</taxon>
        <taxon>Spermatophyta</taxon>
        <taxon>Magnoliopsida</taxon>
        <taxon>Liliopsida</taxon>
        <taxon>Poales</taxon>
        <taxon>Poaceae</taxon>
        <taxon>PACMAD clade</taxon>
        <taxon>Panicoideae</taxon>
        <taxon>Andropogonodae</taxon>
        <taxon>Andropogoneae</taxon>
        <taxon>Saccharinae</taxon>
        <taxon>Miscanthus</taxon>
    </lineage>
</organism>
<evidence type="ECO:0000256" key="1">
    <source>
        <dbReference type="ARBA" id="ARBA00004141"/>
    </source>
</evidence>
<name>A0A811RIG9_9POAL</name>
<evidence type="ECO:0000259" key="6">
    <source>
        <dbReference type="SMART" id="SM00724"/>
    </source>
</evidence>
<evidence type="ECO:0000256" key="4">
    <source>
        <dbReference type="ARBA" id="ARBA00023136"/>
    </source>
</evidence>
<evidence type="ECO:0000256" key="3">
    <source>
        <dbReference type="ARBA" id="ARBA00022989"/>
    </source>
</evidence>
<feature type="transmembrane region" description="Helical" evidence="5">
    <location>
        <begin position="193"/>
        <end position="218"/>
    </location>
</feature>